<gene>
    <name evidence="2" type="ORF">IF129_08380</name>
</gene>
<keyword evidence="2" id="KW-0378">Hydrolase</keyword>
<dbReference type="InterPro" id="IPR044668">
    <property type="entry name" value="PuuD-like"/>
</dbReference>
<sequence>MAPALIGVSTYLVDSARWSFWDLPAAVLPAGYHRMVQRAGGLALLLPPDPAPSAARQVVAGLDGLLVAGGADVDPARYGAARDPRTGEPSPERDAWELALIRAALDRGVPLLGVCRGMQLLNVALGGTLDQHIDGHQGAPGTFLDHRVSPVPGTLLGSVLGGPVDVPSCHHQSVDRLGAGLRVSGRADDGVVEAVEAAAGEVFVLGVQWHPEAGRCGRVVRALVDAAEGRRDQPGPSASRSAAPSTVGASVSDGPYQVR</sequence>
<dbReference type="SUPFAM" id="SSF52317">
    <property type="entry name" value="Class I glutamine amidotransferase-like"/>
    <property type="match status" value="1"/>
</dbReference>
<organism evidence="2 3">
    <name type="scientific">Streptomyces chumphonensis</name>
    <dbReference type="NCBI Taxonomy" id="1214925"/>
    <lineage>
        <taxon>Bacteria</taxon>
        <taxon>Bacillati</taxon>
        <taxon>Actinomycetota</taxon>
        <taxon>Actinomycetes</taxon>
        <taxon>Kitasatosporales</taxon>
        <taxon>Streptomycetaceae</taxon>
        <taxon>Streptomyces</taxon>
    </lineage>
</organism>
<evidence type="ECO:0000313" key="3">
    <source>
        <dbReference type="Proteomes" id="UP000632289"/>
    </source>
</evidence>
<dbReference type="PANTHER" id="PTHR43235">
    <property type="entry name" value="GLUTAMINE AMIDOTRANSFERASE PB2B2.05-RELATED"/>
    <property type="match status" value="1"/>
</dbReference>
<dbReference type="InterPro" id="IPR029062">
    <property type="entry name" value="Class_I_gatase-like"/>
</dbReference>
<name>A0A927EZN7_9ACTN</name>
<dbReference type="PANTHER" id="PTHR43235:SF1">
    <property type="entry name" value="GLUTAMINE AMIDOTRANSFERASE PB2B2.05-RELATED"/>
    <property type="match status" value="1"/>
</dbReference>
<dbReference type="Proteomes" id="UP000632289">
    <property type="component" value="Unassembled WGS sequence"/>
</dbReference>
<dbReference type="Pfam" id="PF07722">
    <property type="entry name" value="Peptidase_C26"/>
    <property type="match status" value="1"/>
</dbReference>
<feature type="compositionally biased region" description="Low complexity" evidence="1">
    <location>
        <begin position="234"/>
        <end position="245"/>
    </location>
</feature>
<keyword evidence="3" id="KW-1185">Reference proteome</keyword>
<evidence type="ECO:0000313" key="2">
    <source>
        <dbReference type="EMBL" id="MBD3931579.1"/>
    </source>
</evidence>
<dbReference type="CDD" id="cd01745">
    <property type="entry name" value="GATase1_2"/>
    <property type="match status" value="1"/>
</dbReference>
<dbReference type="InterPro" id="IPR011697">
    <property type="entry name" value="Peptidase_C26"/>
</dbReference>
<accession>A0A927EZN7</accession>
<dbReference type="GO" id="GO:0033969">
    <property type="term" value="F:gamma-glutamyl-gamma-aminobutyrate hydrolase activity"/>
    <property type="evidence" value="ECO:0007669"/>
    <property type="project" value="TreeGrafter"/>
</dbReference>
<dbReference type="GO" id="GO:0006598">
    <property type="term" value="P:polyamine catabolic process"/>
    <property type="evidence" value="ECO:0007669"/>
    <property type="project" value="TreeGrafter"/>
</dbReference>
<protein>
    <submittedName>
        <fullName evidence="2">Gamma-glutamyl-gamma-aminobutyrate hydrolase family protein</fullName>
    </submittedName>
</protein>
<dbReference type="Gene3D" id="3.40.50.880">
    <property type="match status" value="1"/>
</dbReference>
<feature type="region of interest" description="Disordered" evidence="1">
    <location>
        <begin position="228"/>
        <end position="259"/>
    </location>
</feature>
<evidence type="ECO:0000256" key="1">
    <source>
        <dbReference type="SAM" id="MobiDB-lite"/>
    </source>
</evidence>
<proteinExistence type="predicted"/>
<dbReference type="PROSITE" id="PS51273">
    <property type="entry name" value="GATASE_TYPE_1"/>
    <property type="match status" value="1"/>
</dbReference>
<reference evidence="2" key="1">
    <citation type="submission" date="2020-09" db="EMBL/GenBank/DDBJ databases">
        <title>Secondary metabolite and genome analysis of marine Streptomyces chumphonensis KK1-2T.</title>
        <authorList>
            <person name="Phongsopitanun W."/>
            <person name="Kanchanasin P."/>
            <person name="Pittayakhajonwut P."/>
            <person name="Suwanborirux K."/>
            <person name="Tanasupawat S."/>
        </authorList>
    </citation>
    <scope>NUCLEOTIDE SEQUENCE</scope>
    <source>
        <strain evidence="2">KK1-2</strain>
    </source>
</reference>
<dbReference type="RefSeq" id="WP_191208886.1">
    <property type="nucleotide sequence ID" value="NZ_BAABKL010000018.1"/>
</dbReference>
<dbReference type="EMBL" id="JACXYU010000003">
    <property type="protein sequence ID" value="MBD3931579.1"/>
    <property type="molecule type" value="Genomic_DNA"/>
</dbReference>
<dbReference type="AlphaFoldDB" id="A0A927EZN7"/>
<dbReference type="GO" id="GO:0005829">
    <property type="term" value="C:cytosol"/>
    <property type="evidence" value="ECO:0007669"/>
    <property type="project" value="TreeGrafter"/>
</dbReference>
<comment type="caution">
    <text evidence="2">The sequence shown here is derived from an EMBL/GenBank/DDBJ whole genome shotgun (WGS) entry which is preliminary data.</text>
</comment>